<evidence type="ECO:0000256" key="1">
    <source>
        <dbReference type="SAM" id="Phobius"/>
    </source>
</evidence>
<dbReference type="Pfam" id="PF13490">
    <property type="entry name" value="zf-HC2"/>
    <property type="match status" value="1"/>
</dbReference>
<name>A0A511H6Q3_9BACT</name>
<dbReference type="AlphaFoldDB" id="A0A511H6Q3"/>
<evidence type="ECO:0000313" key="6">
    <source>
        <dbReference type="Proteomes" id="UP000321224"/>
    </source>
</evidence>
<keyword evidence="5" id="KW-1185">Reference proteome</keyword>
<evidence type="ECO:0000313" key="4">
    <source>
        <dbReference type="EMBL" id="SDE26468.1"/>
    </source>
</evidence>
<dbReference type="RefSeq" id="WP_090490739.1">
    <property type="nucleotide sequence ID" value="NZ_BJVY01000001.1"/>
</dbReference>
<dbReference type="InterPro" id="IPR027383">
    <property type="entry name" value="Znf_put"/>
</dbReference>
<protein>
    <submittedName>
        <fullName evidence="4">Transmembrane transcriptional regulator (Anti-sigma factor RsiW)</fullName>
    </submittedName>
</protein>
<reference evidence="3 6" key="2">
    <citation type="submission" date="2019-07" db="EMBL/GenBank/DDBJ databases">
        <title>Whole genome shotgun sequence of Myxococcus virescens NBRC 100334.</title>
        <authorList>
            <person name="Hosoyama A."/>
            <person name="Uohara A."/>
            <person name="Ohji S."/>
            <person name="Ichikawa N."/>
        </authorList>
    </citation>
    <scope>NUCLEOTIDE SEQUENCE [LARGE SCALE GENOMIC DNA]</scope>
    <source>
        <strain evidence="3 6">NBRC 100334</strain>
    </source>
</reference>
<keyword evidence="1" id="KW-1133">Transmembrane helix</keyword>
<dbReference type="Proteomes" id="UP000198717">
    <property type="component" value="Unassembled WGS sequence"/>
</dbReference>
<dbReference type="InterPro" id="IPR036147">
    <property type="entry name" value="Anti-sigma_E_RseA_N_sf"/>
</dbReference>
<sequence>MEACSPQWQERLSAWFDGEVQVHEQQAVAHHLSRCAGCAREAARYASLRQALRAEGAAEQRVPPELAERVTRLAPRPRPSFPMRRRLAAGLAAMLASVGVLWTSWPSGMNEALAMDLERHHLKAFSRIAPCEFESSDPAEVRAWVAREVGYPVDVPVVPGATLLGARRCRLHGKLSASLLYRHEEGKAMTLFLPLPGSAAAQEAARFAGDGPRCTQGPVGERICVLPGGGERAALAVSELEPAVLLAALARLAP</sequence>
<dbReference type="EMBL" id="FNAJ01000005">
    <property type="protein sequence ID" value="SDE26468.1"/>
    <property type="molecule type" value="Genomic_DNA"/>
</dbReference>
<feature type="transmembrane region" description="Helical" evidence="1">
    <location>
        <begin position="87"/>
        <end position="105"/>
    </location>
</feature>
<dbReference type="EMBL" id="BJVY01000001">
    <property type="protein sequence ID" value="GEL68479.1"/>
    <property type="molecule type" value="Genomic_DNA"/>
</dbReference>
<keyword evidence="1" id="KW-0472">Membrane</keyword>
<accession>A0A511H6Q3</accession>
<dbReference type="Proteomes" id="UP000321224">
    <property type="component" value="Unassembled WGS sequence"/>
</dbReference>
<comment type="caution">
    <text evidence="3">The sequence shown here is derived from an EMBL/GenBank/DDBJ whole genome shotgun (WGS) entry which is preliminary data.</text>
</comment>
<proteinExistence type="predicted"/>
<dbReference type="Gene3D" id="1.10.10.880">
    <property type="entry name" value="Anti sigma-E protein RseA, N-terminal domain"/>
    <property type="match status" value="1"/>
</dbReference>
<evidence type="ECO:0000259" key="2">
    <source>
        <dbReference type="Pfam" id="PF13490"/>
    </source>
</evidence>
<gene>
    <name evidence="3" type="ORF">MVI01_02630</name>
    <name evidence="4" type="ORF">SAMN04488504_105321</name>
</gene>
<organism evidence="3 6">
    <name type="scientific">Myxococcus virescens</name>
    <dbReference type="NCBI Taxonomy" id="83456"/>
    <lineage>
        <taxon>Bacteria</taxon>
        <taxon>Pseudomonadati</taxon>
        <taxon>Myxococcota</taxon>
        <taxon>Myxococcia</taxon>
        <taxon>Myxococcales</taxon>
        <taxon>Cystobacterineae</taxon>
        <taxon>Myxococcaceae</taxon>
        <taxon>Myxococcus</taxon>
    </lineage>
</organism>
<keyword evidence="1 4" id="KW-0812">Transmembrane</keyword>
<reference evidence="4 5" key="1">
    <citation type="submission" date="2016-10" db="EMBL/GenBank/DDBJ databases">
        <authorList>
            <person name="Varghese N."/>
            <person name="Submissions S."/>
        </authorList>
    </citation>
    <scope>NUCLEOTIDE SEQUENCE [LARGE SCALE GENOMIC DNA]</scope>
    <source>
        <strain evidence="4 5">DSM 2260</strain>
    </source>
</reference>
<dbReference type="GO" id="GO:0016989">
    <property type="term" value="F:sigma factor antagonist activity"/>
    <property type="evidence" value="ECO:0007669"/>
    <property type="project" value="InterPro"/>
</dbReference>
<evidence type="ECO:0000313" key="3">
    <source>
        <dbReference type="EMBL" id="GEL68479.1"/>
    </source>
</evidence>
<evidence type="ECO:0000313" key="5">
    <source>
        <dbReference type="Proteomes" id="UP000198717"/>
    </source>
</evidence>
<feature type="domain" description="Putative zinc-finger" evidence="2">
    <location>
        <begin position="7"/>
        <end position="39"/>
    </location>
</feature>